<dbReference type="InterPro" id="IPR013436">
    <property type="entry name" value="Mobile_mystery_prot_B"/>
</dbReference>
<dbReference type="SUPFAM" id="SSF140931">
    <property type="entry name" value="Fic-like"/>
    <property type="match status" value="1"/>
</dbReference>
<feature type="active site" evidence="1">
    <location>
        <position position="139"/>
    </location>
</feature>
<dbReference type="Proteomes" id="UP000319557">
    <property type="component" value="Chromosome"/>
</dbReference>
<evidence type="ECO:0000313" key="5">
    <source>
        <dbReference type="Proteomes" id="UP000319557"/>
    </source>
</evidence>
<feature type="binding site" evidence="2">
    <location>
        <begin position="143"/>
        <end position="150"/>
    </location>
    <ligand>
        <name>ATP</name>
        <dbReference type="ChEBI" id="CHEBI:30616"/>
    </ligand>
</feature>
<keyword evidence="5" id="KW-1185">Reference proteome</keyword>
<dbReference type="InterPro" id="IPR003812">
    <property type="entry name" value="Fido"/>
</dbReference>
<keyword evidence="2" id="KW-0067">ATP-binding</keyword>
<evidence type="ECO:0000256" key="1">
    <source>
        <dbReference type="PIRSR" id="PIRSR640198-1"/>
    </source>
</evidence>
<evidence type="ECO:0000313" key="4">
    <source>
        <dbReference type="EMBL" id="QDS88120.1"/>
    </source>
</evidence>
<dbReference type="InterPro" id="IPR040198">
    <property type="entry name" value="Fido_containing"/>
</dbReference>
<dbReference type="InterPro" id="IPR036597">
    <property type="entry name" value="Fido-like_dom_sf"/>
</dbReference>
<organism evidence="4 5">
    <name type="scientific">Rosistilla ulvae</name>
    <dbReference type="NCBI Taxonomy" id="1930277"/>
    <lineage>
        <taxon>Bacteria</taxon>
        <taxon>Pseudomonadati</taxon>
        <taxon>Planctomycetota</taxon>
        <taxon>Planctomycetia</taxon>
        <taxon>Pirellulales</taxon>
        <taxon>Pirellulaceae</taxon>
        <taxon>Rosistilla</taxon>
    </lineage>
</organism>
<dbReference type="Pfam" id="PF02661">
    <property type="entry name" value="Fic"/>
    <property type="match status" value="1"/>
</dbReference>
<dbReference type="PANTHER" id="PTHR13504:SF39">
    <property type="entry name" value="CELL FILAMENTATION PROTEIN"/>
    <property type="match status" value="1"/>
</dbReference>
<proteinExistence type="predicted"/>
<dbReference type="Gene3D" id="1.10.3290.10">
    <property type="entry name" value="Fido-like domain"/>
    <property type="match status" value="1"/>
</dbReference>
<feature type="domain" description="Fido" evidence="3">
    <location>
        <begin position="65"/>
        <end position="204"/>
    </location>
</feature>
<name>A0A517LZS8_9BACT</name>
<evidence type="ECO:0000256" key="2">
    <source>
        <dbReference type="PIRSR" id="PIRSR640198-2"/>
    </source>
</evidence>
<dbReference type="EMBL" id="CP036261">
    <property type="protein sequence ID" value="QDS88120.1"/>
    <property type="molecule type" value="Genomic_DNA"/>
</dbReference>
<dbReference type="NCBIfam" id="TIGR02613">
    <property type="entry name" value="mob_myst_B"/>
    <property type="match status" value="1"/>
</dbReference>
<sequence length="211" mass="23713">MNTGRGKTTGLGSSGKDADTPFDGSGLKLKTIKTRRELNEVEFSSILRVTEKYLLSKPSRKIAPFSFDWLLGLHREMLGSIWSWAGEIRSTEKNIGVSPNIIATELGVIAMEADKRQKETGALVIATAAEFHHRAVWVHPFEDGNGRWARLLANVWLMQHDQPATLWPSTDLRNTESPIRDEYIAAIKEADARNYGPLIDLHQRFSEDTQL</sequence>
<dbReference type="GO" id="GO:0005524">
    <property type="term" value="F:ATP binding"/>
    <property type="evidence" value="ECO:0007669"/>
    <property type="project" value="UniProtKB-KW"/>
</dbReference>
<evidence type="ECO:0000259" key="3">
    <source>
        <dbReference type="PROSITE" id="PS51459"/>
    </source>
</evidence>
<accession>A0A517LZS8</accession>
<gene>
    <name evidence="4" type="ORF">EC9_23060</name>
</gene>
<dbReference type="AlphaFoldDB" id="A0A517LZS8"/>
<reference evidence="4 5" key="1">
    <citation type="submission" date="2019-02" db="EMBL/GenBank/DDBJ databases">
        <title>Deep-cultivation of Planctomycetes and their phenomic and genomic characterization uncovers novel biology.</title>
        <authorList>
            <person name="Wiegand S."/>
            <person name="Jogler M."/>
            <person name="Boedeker C."/>
            <person name="Pinto D."/>
            <person name="Vollmers J."/>
            <person name="Rivas-Marin E."/>
            <person name="Kohn T."/>
            <person name="Peeters S.H."/>
            <person name="Heuer A."/>
            <person name="Rast P."/>
            <person name="Oberbeckmann S."/>
            <person name="Bunk B."/>
            <person name="Jeske O."/>
            <person name="Meyerdierks A."/>
            <person name="Storesund J.E."/>
            <person name="Kallscheuer N."/>
            <person name="Luecker S."/>
            <person name="Lage O.M."/>
            <person name="Pohl T."/>
            <person name="Merkel B.J."/>
            <person name="Hornburger P."/>
            <person name="Mueller R.-W."/>
            <person name="Bruemmer F."/>
            <person name="Labrenz M."/>
            <person name="Spormann A.M."/>
            <person name="Op den Camp H."/>
            <person name="Overmann J."/>
            <person name="Amann R."/>
            <person name="Jetten M.S.M."/>
            <person name="Mascher T."/>
            <person name="Medema M.H."/>
            <person name="Devos D.P."/>
            <person name="Kaster A.-K."/>
            <person name="Ovreas L."/>
            <person name="Rohde M."/>
            <person name="Galperin M.Y."/>
            <person name="Jogler C."/>
        </authorList>
    </citation>
    <scope>NUCLEOTIDE SEQUENCE [LARGE SCALE GENOMIC DNA]</scope>
    <source>
        <strain evidence="4 5">EC9</strain>
    </source>
</reference>
<dbReference type="PANTHER" id="PTHR13504">
    <property type="entry name" value="FIDO DOMAIN-CONTAINING PROTEIN DDB_G0283145"/>
    <property type="match status" value="1"/>
</dbReference>
<dbReference type="KEGG" id="ruv:EC9_23060"/>
<dbReference type="RefSeq" id="WP_246106075.1">
    <property type="nucleotide sequence ID" value="NZ_CP036261.1"/>
</dbReference>
<keyword evidence="2" id="KW-0547">Nucleotide-binding</keyword>
<dbReference type="PROSITE" id="PS51459">
    <property type="entry name" value="FIDO"/>
    <property type="match status" value="1"/>
</dbReference>
<protein>
    <submittedName>
        <fullName evidence="4">Fic/DOC family protein</fullName>
    </submittedName>
</protein>